<evidence type="ECO:0000259" key="2">
    <source>
        <dbReference type="PROSITE" id="PS51746"/>
    </source>
</evidence>
<keyword evidence="4" id="KW-1185">Reference proteome</keyword>
<dbReference type="InterPro" id="IPR036457">
    <property type="entry name" value="PPM-type-like_dom_sf"/>
</dbReference>
<dbReference type="InterPro" id="IPR001932">
    <property type="entry name" value="PPM-type_phosphatase-like_dom"/>
</dbReference>
<dbReference type="Proteomes" id="UP000094527">
    <property type="component" value="Unassembled WGS sequence"/>
</dbReference>
<dbReference type="AlphaFoldDB" id="A0A1D2N7N9"/>
<protein>
    <submittedName>
        <fullName evidence="3">Protein phosphatase 1E</fullName>
    </submittedName>
</protein>
<feature type="region of interest" description="Disordered" evidence="1">
    <location>
        <begin position="967"/>
        <end position="1000"/>
    </location>
</feature>
<organism evidence="3 4">
    <name type="scientific">Orchesella cincta</name>
    <name type="common">Springtail</name>
    <name type="synonym">Podura cincta</name>
    <dbReference type="NCBI Taxonomy" id="48709"/>
    <lineage>
        <taxon>Eukaryota</taxon>
        <taxon>Metazoa</taxon>
        <taxon>Ecdysozoa</taxon>
        <taxon>Arthropoda</taxon>
        <taxon>Hexapoda</taxon>
        <taxon>Collembola</taxon>
        <taxon>Entomobryomorpha</taxon>
        <taxon>Entomobryoidea</taxon>
        <taxon>Orchesellidae</taxon>
        <taxon>Orchesellinae</taxon>
        <taxon>Orchesella</taxon>
    </lineage>
</organism>
<dbReference type="SMART" id="SM00332">
    <property type="entry name" value="PP2Cc"/>
    <property type="match status" value="1"/>
</dbReference>
<feature type="region of interest" description="Disordered" evidence="1">
    <location>
        <begin position="466"/>
        <end position="503"/>
    </location>
</feature>
<dbReference type="PANTHER" id="PTHR47992">
    <property type="entry name" value="PROTEIN PHOSPHATASE"/>
    <property type="match status" value="1"/>
</dbReference>
<evidence type="ECO:0000313" key="3">
    <source>
        <dbReference type="EMBL" id="ODN01279.1"/>
    </source>
</evidence>
<accession>A0A1D2N7N9</accession>
<sequence>MEARTFLENFQVTDIEKDPLPIKVLRNAITKEEINGQAIYWGFEYLDSRSCPLSLIYRILQKLHEEVPVTDFLACAEENHATSLDDTDGAISPDADVRYAPLKLMQAIVKKIDEICLREREDVHDSVDGIIEAPDMLPNVHAVSYNNIKNSRRFMEDRMTVLPRMDRVFSLPAPMSYFAVFDGHNGSEAAAYGAAQLHQYLIKSMSESHDLFDCISNAFEHLDEVFVQKCKAGKIKSGSTAVISLLMADKVYVAWAGDSQAVLVKQNEVNNLVNPHKPERLDEVERIRSLGGEVLNLNGTYRVHGNLAVSRAIGDADEKPFIIATPDIKMQELDGSEEFMILACDGLWDEITPEAAAHIVRRQVVEDASNVSAVSSKLISEAKSRGSTDNITVIVVFFQPLESIKNLYESTITMESGVDNIMSKFENLGFNPAEKLIENVVDGKISPLKEINGHGKDGEPLVDFLSLGSSKESGGQPITDDTDQFGDDDDKDVEQLSDAEPDDEWQFEKPENLGMVSTTLDVQLNNATPEADDVFHSSHISNNQKEFTEPEFEIIQKPLAPVDSVPDVAPEMSDKLSESLNPFMMEAGTVTNGNETELDATFANSTPALSNGGNLFDGENIISETVRTEVDDDDDKPVVLSGTLDVLAEVQQQSPSPDPFGIQESVEQILAPTSAAASEIEEINFGAPSPHFDIQNTFATTQSDAAGDAGANPFELTSNSQSQIDFSDIGYQQVTPQSNVDEIGLGDNNPHISSGVLAEFLVGEQQSSDPFGVRDTFEQLPPQPTAGDIDIAFIAPNFDLHNAASTTEAVLDVNPFAEPPLLGADSQVDFNLGMPPPTNDVVLDDNITGIVTDFLTDQQQQSSQDPFGVQDNLDQSSPLQNATDVDLVLNASNNMDYGNFDLINHAPVKESVPDLATFGDELVSSHSQEKVNGGDEQFNLQEEVPEIIEKSEVIANLEAPIVESAASPQLLSEPERAASSASAVTSPEPEIEDRKSVELSEPVDPVPEIISEVSDKVSESLNPFILETVVNGNGNEHGTDEILGNASPALENNGFLLNGENTQPEIEVDEKPVVVRDLLPDFVADEQKVADRLGGENILQEPFELPQAVVEEIVVAKSATPDLQAAPAIIEAVAEAAPLVETVKINGVEREINNKEKVSQHAAEKSKNVRNVEN</sequence>
<dbReference type="Pfam" id="PF00481">
    <property type="entry name" value="PP2C"/>
    <property type="match status" value="1"/>
</dbReference>
<proteinExistence type="predicted"/>
<dbReference type="Gene3D" id="3.60.40.10">
    <property type="entry name" value="PPM-type phosphatase domain"/>
    <property type="match status" value="1"/>
</dbReference>
<reference evidence="3 4" key="1">
    <citation type="journal article" date="2016" name="Genome Biol. Evol.">
        <title>Gene Family Evolution Reflects Adaptation to Soil Environmental Stressors in the Genome of the Collembolan Orchesella cincta.</title>
        <authorList>
            <person name="Faddeeva-Vakhrusheva A."/>
            <person name="Derks M.F."/>
            <person name="Anvar S.Y."/>
            <person name="Agamennone V."/>
            <person name="Suring W."/>
            <person name="Smit S."/>
            <person name="van Straalen N.M."/>
            <person name="Roelofs D."/>
        </authorList>
    </citation>
    <scope>NUCLEOTIDE SEQUENCE [LARGE SCALE GENOMIC DNA]</scope>
    <source>
        <tissue evidence="3">Mixed pool</tissue>
    </source>
</reference>
<dbReference type="PROSITE" id="PS51746">
    <property type="entry name" value="PPM_2"/>
    <property type="match status" value="1"/>
</dbReference>
<feature type="region of interest" description="Disordered" evidence="1">
    <location>
        <begin position="858"/>
        <end position="878"/>
    </location>
</feature>
<feature type="compositionally biased region" description="Acidic residues" evidence="1">
    <location>
        <begin position="480"/>
        <end position="503"/>
    </location>
</feature>
<comment type="caution">
    <text evidence="3">The sequence shown here is derived from an EMBL/GenBank/DDBJ whole genome shotgun (WGS) entry which is preliminary data.</text>
</comment>
<dbReference type="InterPro" id="IPR015655">
    <property type="entry name" value="PP2C"/>
</dbReference>
<evidence type="ECO:0000313" key="4">
    <source>
        <dbReference type="Proteomes" id="UP000094527"/>
    </source>
</evidence>
<feature type="domain" description="PPM-type phosphatase" evidence="2">
    <location>
        <begin position="140"/>
        <end position="398"/>
    </location>
</feature>
<evidence type="ECO:0000256" key="1">
    <source>
        <dbReference type="SAM" id="MobiDB-lite"/>
    </source>
</evidence>
<dbReference type="GO" id="GO:0004722">
    <property type="term" value="F:protein serine/threonine phosphatase activity"/>
    <property type="evidence" value="ECO:0007669"/>
    <property type="project" value="InterPro"/>
</dbReference>
<dbReference type="EMBL" id="LJIJ01000163">
    <property type="protein sequence ID" value="ODN01279.1"/>
    <property type="molecule type" value="Genomic_DNA"/>
</dbReference>
<dbReference type="SUPFAM" id="SSF81606">
    <property type="entry name" value="PP2C-like"/>
    <property type="match status" value="1"/>
</dbReference>
<dbReference type="CDD" id="cd00143">
    <property type="entry name" value="PP2Cc"/>
    <property type="match status" value="1"/>
</dbReference>
<name>A0A1D2N7N9_ORCCI</name>
<dbReference type="STRING" id="48709.A0A1D2N7N9"/>
<gene>
    <name evidence="3" type="ORF">Ocin01_05408</name>
</gene>
<dbReference type="OrthoDB" id="416093at2759"/>